<keyword evidence="2" id="KW-0255">Endonuclease</keyword>
<sequence length="285" mass="33399">MNWIYYKSHNLMNQNIEYERFTQEVYQELINARGITTSVKHDVKLIGKSGQKHQIDVYWEYSINGIQHKVAIECKNYKKEIPIGKVRDFYGLLSDLADVSGIMITKVGYQKGAKKYADYYRINLKELRTPCKDDDCRIAETRLNLNISLTQQLFSLDADWAKANNIDWLSYRNFSAHLVERSNEWGEKYLPLGTIENNVFDEKGKVITTLDKLADESIQQTERIFEFKEAYVNTRNWGKVKIKSVKYINREIHEQKFITLDAQNITKAILKDALSGEIILFFKEK</sequence>
<dbReference type="SUPFAM" id="SSF52980">
    <property type="entry name" value="Restriction endonuclease-like"/>
    <property type="match status" value="1"/>
</dbReference>
<dbReference type="InterPro" id="IPR007560">
    <property type="entry name" value="Restrct_endonuc_IV_Mrr"/>
</dbReference>
<dbReference type="EMBL" id="BK016192">
    <property type="protein sequence ID" value="DAG01366.1"/>
    <property type="molecule type" value="Genomic_DNA"/>
</dbReference>
<proteinExistence type="predicted"/>
<dbReference type="GO" id="GO:0004519">
    <property type="term" value="F:endonuclease activity"/>
    <property type="evidence" value="ECO:0007669"/>
    <property type="project" value="UniProtKB-KW"/>
</dbReference>
<dbReference type="Gene3D" id="3.40.1350.10">
    <property type="match status" value="1"/>
</dbReference>
<dbReference type="Pfam" id="PF04471">
    <property type="entry name" value="Mrr_cat"/>
    <property type="match status" value="1"/>
</dbReference>
<dbReference type="GO" id="GO:0003677">
    <property type="term" value="F:DNA binding"/>
    <property type="evidence" value="ECO:0007669"/>
    <property type="project" value="InterPro"/>
</dbReference>
<evidence type="ECO:0000259" key="1">
    <source>
        <dbReference type="Pfam" id="PF04471"/>
    </source>
</evidence>
<keyword evidence="2" id="KW-0378">Hydrolase</keyword>
<dbReference type="InterPro" id="IPR011335">
    <property type="entry name" value="Restrct_endonuc-II-like"/>
</dbReference>
<name>A0A8S5V3U7_9CAUD</name>
<protein>
    <submittedName>
        <fullName evidence="2">Restriction endonuclease</fullName>
    </submittedName>
</protein>
<dbReference type="GO" id="GO:0009307">
    <property type="term" value="P:DNA restriction-modification system"/>
    <property type="evidence" value="ECO:0007669"/>
    <property type="project" value="InterPro"/>
</dbReference>
<feature type="domain" description="Restriction endonuclease type IV Mrr" evidence="1">
    <location>
        <begin position="19"/>
        <end position="124"/>
    </location>
</feature>
<accession>A0A8S5V3U7</accession>
<reference evidence="2" key="1">
    <citation type="journal article" date="2021" name="Proc. Natl. Acad. Sci. U.S.A.">
        <title>A Catalog of Tens of Thousands of Viruses from Human Metagenomes Reveals Hidden Associations with Chronic Diseases.</title>
        <authorList>
            <person name="Tisza M.J."/>
            <person name="Buck C.B."/>
        </authorList>
    </citation>
    <scope>NUCLEOTIDE SEQUENCE</scope>
    <source>
        <strain evidence="2">CteDy1</strain>
    </source>
</reference>
<evidence type="ECO:0000313" key="2">
    <source>
        <dbReference type="EMBL" id="DAG01366.1"/>
    </source>
</evidence>
<dbReference type="InterPro" id="IPR011856">
    <property type="entry name" value="tRNA_endonuc-like_dom_sf"/>
</dbReference>
<keyword evidence="2" id="KW-0540">Nuclease</keyword>
<organism evidence="2">
    <name type="scientific">Siphoviridae sp. cteDy1</name>
    <dbReference type="NCBI Taxonomy" id="2825587"/>
    <lineage>
        <taxon>Viruses</taxon>
        <taxon>Duplodnaviria</taxon>
        <taxon>Heunggongvirae</taxon>
        <taxon>Uroviricota</taxon>
        <taxon>Caudoviricetes</taxon>
    </lineage>
</organism>